<accession>A0ACA9MZ16</accession>
<keyword evidence="2" id="KW-1185">Reference proteome</keyword>
<evidence type="ECO:0000313" key="1">
    <source>
        <dbReference type="EMBL" id="CAG8618614.1"/>
    </source>
</evidence>
<evidence type="ECO:0000313" key="2">
    <source>
        <dbReference type="Proteomes" id="UP000789366"/>
    </source>
</evidence>
<proteinExistence type="predicted"/>
<reference evidence="1" key="1">
    <citation type="submission" date="2021-06" db="EMBL/GenBank/DDBJ databases">
        <authorList>
            <person name="Kallberg Y."/>
            <person name="Tangrot J."/>
            <person name="Rosling A."/>
        </authorList>
    </citation>
    <scope>NUCLEOTIDE SEQUENCE</scope>
    <source>
        <strain evidence="1">28 12/20/2015</strain>
    </source>
</reference>
<gene>
    <name evidence="1" type="ORF">SPELUC_LOCUS7781</name>
</gene>
<name>A0ACA9MZ16_9GLOM</name>
<dbReference type="Proteomes" id="UP000789366">
    <property type="component" value="Unassembled WGS sequence"/>
</dbReference>
<sequence length="108" mass="12140">MSNCLQETHNDLDITSNSEDITLAIKASKNINFEDDGIVVDNEDIDFNFVNNENIGFAFDNSSDISFTPDNDENTNVNNNDNGHGQCTSIIWEFFSEEKNENQEVVAI</sequence>
<dbReference type="EMBL" id="CAJVPW010010724">
    <property type="protein sequence ID" value="CAG8618614.1"/>
    <property type="molecule type" value="Genomic_DNA"/>
</dbReference>
<feature type="non-terminal residue" evidence="1">
    <location>
        <position position="108"/>
    </location>
</feature>
<organism evidence="1 2">
    <name type="scientific">Cetraspora pellucida</name>
    <dbReference type="NCBI Taxonomy" id="1433469"/>
    <lineage>
        <taxon>Eukaryota</taxon>
        <taxon>Fungi</taxon>
        <taxon>Fungi incertae sedis</taxon>
        <taxon>Mucoromycota</taxon>
        <taxon>Glomeromycotina</taxon>
        <taxon>Glomeromycetes</taxon>
        <taxon>Diversisporales</taxon>
        <taxon>Gigasporaceae</taxon>
        <taxon>Cetraspora</taxon>
    </lineage>
</organism>
<comment type="caution">
    <text evidence="1">The sequence shown here is derived from an EMBL/GenBank/DDBJ whole genome shotgun (WGS) entry which is preliminary data.</text>
</comment>
<protein>
    <submittedName>
        <fullName evidence="1">10842_t:CDS:1</fullName>
    </submittedName>
</protein>